<keyword evidence="2" id="KW-1185">Reference proteome</keyword>
<accession>A0A7R7EMS4</accession>
<organism evidence="1 2">
    <name type="scientific">Anaeromicropila herbilytica</name>
    <dbReference type="NCBI Taxonomy" id="2785025"/>
    <lineage>
        <taxon>Bacteria</taxon>
        <taxon>Bacillati</taxon>
        <taxon>Bacillota</taxon>
        <taxon>Clostridia</taxon>
        <taxon>Lachnospirales</taxon>
        <taxon>Lachnospiraceae</taxon>
        <taxon>Anaeromicropila</taxon>
    </lineage>
</organism>
<protein>
    <submittedName>
        <fullName evidence="1">Uncharacterized protein</fullName>
    </submittedName>
</protein>
<dbReference type="EMBL" id="AP024169">
    <property type="protein sequence ID" value="BCN31430.1"/>
    <property type="molecule type" value="Genomic_DNA"/>
</dbReference>
<sequence length="207" mass="24528">MLYEKILYKGEEYQLYLFEKEYIYHPSEAGVRSIWPATEPLEYENSYRIDERNLILQSVFINANTNTIIDDIKGYSPKVTHEGDNQKICFENIDIPLDYSGAMIIRKDFIDKYGYEEEYPCFCYKVVIELVFNEGCLITAIDHSRAMLKIRKNIDAGLRDPKVKRDKKCINNFINSSFIGEYKWKIRQNTNKKTFILLRPFKKKKVS</sequence>
<name>A0A7R7EMS4_9FIRM</name>
<dbReference type="RefSeq" id="WP_271712548.1">
    <property type="nucleotide sequence ID" value="NZ_AP024169.1"/>
</dbReference>
<reference evidence="1 2" key="1">
    <citation type="submission" date="2020-11" db="EMBL/GenBank/DDBJ databases">
        <title>Draft genome sequencing of a Lachnospiraceae strain isolated from anoxic soil subjected to BSD treatment.</title>
        <authorList>
            <person name="Uek A."/>
            <person name="Tonouchi A."/>
        </authorList>
    </citation>
    <scope>NUCLEOTIDE SEQUENCE [LARGE SCALE GENOMIC DNA]</scope>
    <source>
        <strain evidence="1 2">TB5</strain>
    </source>
</reference>
<dbReference type="Proteomes" id="UP000595897">
    <property type="component" value="Chromosome"/>
</dbReference>
<proteinExistence type="predicted"/>
<gene>
    <name evidence="1" type="ORF">bsdtb5_27250</name>
</gene>
<dbReference type="AlphaFoldDB" id="A0A7R7EMS4"/>
<evidence type="ECO:0000313" key="2">
    <source>
        <dbReference type="Proteomes" id="UP000595897"/>
    </source>
</evidence>
<dbReference type="KEGG" id="ahb:bsdtb5_27250"/>
<evidence type="ECO:0000313" key="1">
    <source>
        <dbReference type="EMBL" id="BCN31430.1"/>
    </source>
</evidence>